<evidence type="ECO:0000313" key="8">
    <source>
        <dbReference type="RefSeq" id="XP_032834451.1"/>
    </source>
</evidence>
<dbReference type="InterPro" id="IPR036457">
    <property type="entry name" value="PPM-type-like_dom_sf"/>
</dbReference>
<comment type="similarity">
    <text evidence="4">Belongs to the PP2C family.</text>
</comment>
<feature type="domain" description="PPM-type phosphatase" evidence="6">
    <location>
        <begin position="111"/>
        <end position="382"/>
    </location>
</feature>
<keyword evidence="2 4" id="KW-0378">Hydrolase</keyword>
<keyword evidence="1" id="KW-0479">Metal-binding</keyword>
<proteinExistence type="inferred from homology"/>
<evidence type="ECO:0000256" key="2">
    <source>
        <dbReference type="ARBA" id="ARBA00022801"/>
    </source>
</evidence>
<dbReference type="Gene3D" id="3.60.40.10">
    <property type="entry name" value="PPM-type phosphatase domain"/>
    <property type="match status" value="1"/>
</dbReference>
<sequence>MLPLPLESAARLLSLLLSLLLHLLLRPESLLLLASVAVFWAAARHGPRLRSLPTSLRRSLRRFASRGPSTPPEPSPLTGGGPPCPPPAGVPWGAWTSAHRPRVTWQYRSRGVAVFALQGRREHMEDRFAVAHGEAAAPAGAAGEAGEAAPRCGRRHRHALYGVFDGHGGEAAAEYVKRRLPDYLRRRLAEGDGADVETALRDAVRRTEMELMETLGPAGNEAGTTCVLAVESAGRLYVANVGDSRAVLCDARGCALALSHDHKPHQLKERQRIKRAGGFISYNGSWRVQGVLAMSRSLGDFPLKRMGVVTAEPDVTAVDLSLVRPRFLLLASDGLWDAFGSQEAVAFVSERLGEPHLGAKSVALQAFYRGCPDNITVVVVRYRPPRAGVAAAAAATAGSATPRQAARTAC</sequence>
<evidence type="ECO:0000259" key="6">
    <source>
        <dbReference type="PROSITE" id="PS51746"/>
    </source>
</evidence>
<evidence type="ECO:0000256" key="5">
    <source>
        <dbReference type="SAM" id="MobiDB-lite"/>
    </source>
</evidence>
<feature type="region of interest" description="Disordered" evidence="5">
    <location>
        <begin position="63"/>
        <end position="93"/>
    </location>
</feature>
<dbReference type="Proteomes" id="UP001318040">
    <property type="component" value="Chromosome 67"/>
</dbReference>
<evidence type="ECO:0000256" key="1">
    <source>
        <dbReference type="ARBA" id="ARBA00022723"/>
    </source>
</evidence>
<dbReference type="RefSeq" id="XP_032834451.1">
    <property type="nucleotide sequence ID" value="XM_032978560.1"/>
</dbReference>
<accession>A0AAJ7UFT9</accession>
<reference evidence="8" key="1">
    <citation type="submission" date="2025-08" db="UniProtKB">
        <authorList>
            <consortium name="RefSeq"/>
        </authorList>
    </citation>
    <scope>IDENTIFICATION</scope>
    <source>
        <tissue evidence="8">Sperm</tissue>
    </source>
</reference>
<dbReference type="PANTHER" id="PTHR47992">
    <property type="entry name" value="PROTEIN PHOSPHATASE"/>
    <property type="match status" value="1"/>
</dbReference>
<keyword evidence="3 4" id="KW-0904">Protein phosphatase</keyword>
<dbReference type="SMART" id="SM00331">
    <property type="entry name" value="PP2C_SIG"/>
    <property type="match status" value="1"/>
</dbReference>
<dbReference type="PROSITE" id="PS01032">
    <property type="entry name" value="PPM_1"/>
    <property type="match status" value="1"/>
</dbReference>
<name>A0AAJ7UFT9_PETMA</name>
<evidence type="ECO:0000313" key="7">
    <source>
        <dbReference type="Proteomes" id="UP001318040"/>
    </source>
</evidence>
<gene>
    <name evidence="8" type="primary">PPM1L</name>
</gene>
<dbReference type="SUPFAM" id="SSF81606">
    <property type="entry name" value="PP2C-like"/>
    <property type="match status" value="1"/>
</dbReference>
<dbReference type="InterPro" id="IPR000222">
    <property type="entry name" value="PP2C_BS"/>
</dbReference>
<dbReference type="GeneID" id="116956769"/>
<dbReference type="GO" id="GO:0004722">
    <property type="term" value="F:protein serine/threonine phosphatase activity"/>
    <property type="evidence" value="ECO:0007669"/>
    <property type="project" value="InterPro"/>
</dbReference>
<dbReference type="SMART" id="SM00332">
    <property type="entry name" value="PP2Cc"/>
    <property type="match status" value="1"/>
</dbReference>
<dbReference type="CDD" id="cd00143">
    <property type="entry name" value="PP2Cc"/>
    <property type="match status" value="1"/>
</dbReference>
<organism evidence="7 8">
    <name type="scientific">Petromyzon marinus</name>
    <name type="common">Sea lamprey</name>
    <dbReference type="NCBI Taxonomy" id="7757"/>
    <lineage>
        <taxon>Eukaryota</taxon>
        <taxon>Metazoa</taxon>
        <taxon>Chordata</taxon>
        <taxon>Craniata</taxon>
        <taxon>Vertebrata</taxon>
        <taxon>Cyclostomata</taxon>
        <taxon>Hyperoartia</taxon>
        <taxon>Petromyzontiformes</taxon>
        <taxon>Petromyzontidae</taxon>
        <taxon>Petromyzon</taxon>
    </lineage>
</organism>
<keyword evidence="7" id="KW-1185">Reference proteome</keyword>
<evidence type="ECO:0000256" key="3">
    <source>
        <dbReference type="ARBA" id="ARBA00022912"/>
    </source>
</evidence>
<dbReference type="GO" id="GO:0046872">
    <property type="term" value="F:metal ion binding"/>
    <property type="evidence" value="ECO:0007669"/>
    <property type="project" value="UniProtKB-KW"/>
</dbReference>
<dbReference type="CTD" id="151742"/>
<dbReference type="PROSITE" id="PS51746">
    <property type="entry name" value="PPM_2"/>
    <property type="match status" value="1"/>
</dbReference>
<dbReference type="Pfam" id="PF00481">
    <property type="entry name" value="PP2C"/>
    <property type="match status" value="1"/>
</dbReference>
<protein>
    <submittedName>
        <fullName evidence="8">Protein phosphatase 1L isoform X2</fullName>
    </submittedName>
</protein>
<dbReference type="InterPro" id="IPR001932">
    <property type="entry name" value="PPM-type_phosphatase-like_dom"/>
</dbReference>
<evidence type="ECO:0000256" key="4">
    <source>
        <dbReference type="RuleBase" id="RU003465"/>
    </source>
</evidence>
<dbReference type="AlphaFoldDB" id="A0AAJ7UFT9"/>
<dbReference type="InterPro" id="IPR015655">
    <property type="entry name" value="PP2C"/>
</dbReference>